<protein>
    <recommendedName>
        <fullName evidence="2">Large polyvalent protein associated domain-containing protein</fullName>
    </recommendedName>
</protein>
<sequence>MSTFDAVRNRKRGEDAKQRVLNRTYNPQTEQESESKFSAVRNRQIIDTTVEDNARGKSLLDSTLASVGKVPQVQGFNTTPAPMKPIDFKADQAKQKQIEAFKGKLPAPSALNIPVTSLQTQLQGRLPAASILNQTGGGPAAPVKPVTEYDIRQKAIDETNMPDILKTVPSALNYLAFGNPVGRFISNSFAGNSGVTQRDSTGNATADKVSNIINNFVTPFITPSGAPIGLGPNAAPYEAAGKLMNTGAGMKTTNAISKIIPKVSPSTANNIVRGGLTEGLAGTAQNVSAGLMNQQDSNEDILRNALIGGAFGLGLGAAGGAVRSGFEKFADVRAARRAAGTPESPVMSEPLSSPMNTTPDAPAARTVQEPGTAAPESVVTAPKTIKKPVVDENLSARDREILSKPISEWTQDDIDYAMQASKEAEKTLKSTPAPEPKPIAEPEPIKAPVKTEVQEVEEAIQAVNHPNVRDKVYTYLDDAEKAARERLAKRRGNLNSNPLPEWADYAVIMASKLGKGTIKAANFTEELVKEFGESVRPHAEKILRMSREELRRQERLASDEGKAAAEFNATPEGDAASFAEKISRNAPKKSTPFAERWQKWRTQTTDDLAALETVEKNVRGGKLASAEDSLYKSARLFKGAPERASRIVQDRLGSVIKKVEQSGKSVEDLEMYALAKHAKDVNAAGYKSGFTNQEIKSILDELGSEEMNAAQQELVKVNRDMLKELVDSGVVSKELYEVLGQRWKNYIPLFREMNNDKVGFGGGLSSALANVTSPIKALQGSERKVIAPLENMVKNIFQSVNAAERNNVARQIPKLAELDGNGTFFRKLTNAEQVGEKNVVKVKVDGKEVRYEVQPEVYKALMNLDQESSNTLMNILSKPASLLRAGATLTPEFALRNPIRDINNAFVVSESGFNPITDFGAGLIQTIKKGPLYKEWIDNLGAYGNTLSLDRNVHKKALETVLRQPNSKKFVNLVNGKSLIGLLRAISDTTESATKVGEYRAALRSGASKQEAAYRSRDLMDFARAGSSIRPTNKIVAFMNANIQGKSKLIRAIKSNPGGVIARGFSSVTVPTMAIFTLNHAFGNDTQKSTIKNAPDWMKDSFWLMAIPGTDTVARIPKPFDLATIFANLPEKAMAYTLEKDPEAFDGYVRRSIKSASLPTQISGILPIIEGMANYSFFKEGTIIPRAEQGLQYSDQYDPVRTTSTARIIAGGVEKLTGGKGSFKNFSSPRVIDNTLQGLTAGLGKYATDVVDLILDKTGAYERTTKPAKSIEQAPFTRSFLVDPNQGGKAMDKFYMMKDELTKEKASAKLNKKPFKKQGELERINNVSESVSNINKTIKAIERGQLSAKQKQLKIEPLIKRRNEIIQRVTNSLKEKK</sequence>
<keyword evidence="4" id="KW-1185">Reference proteome</keyword>
<dbReference type="PATRIC" id="fig|483937.3.peg.4292"/>
<organism evidence="3 4">
    <name type="scientific">Paenibacillus riograndensis</name>
    <dbReference type="NCBI Taxonomy" id="483937"/>
    <lineage>
        <taxon>Bacteria</taxon>
        <taxon>Bacillati</taxon>
        <taxon>Bacillota</taxon>
        <taxon>Bacilli</taxon>
        <taxon>Bacillales</taxon>
        <taxon>Paenibacillaceae</taxon>
        <taxon>Paenibacillus</taxon>
        <taxon>Paenibacillus sonchi group</taxon>
    </lineage>
</organism>
<dbReference type="EMBL" id="LIRB01000146">
    <property type="protein sequence ID" value="KWX71629.1"/>
    <property type="molecule type" value="Genomic_DNA"/>
</dbReference>
<dbReference type="Pfam" id="PF18857">
    <property type="entry name" value="LPD38"/>
    <property type="match status" value="1"/>
</dbReference>
<feature type="compositionally biased region" description="Polar residues" evidence="1">
    <location>
        <begin position="350"/>
        <end position="359"/>
    </location>
</feature>
<name>A0A132TJW9_9BACL</name>
<gene>
    <name evidence="3" type="ORF">AMQ84_27295</name>
</gene>
<comment type="caution">
    <text evidence="3">The sequence shown here is derived from an EMBL/GenBank/DDBJ whole genome shotgun (WGS) entry which is preliminary data.</text>
</comment>
<feature type="region of interest" description="Disordered" evidence="1">
    <location>
        <begin position="338"/>
        <end position="365"/>
    </location>
</feature>
<dbReference type="Proteomes" id="UP000070475">
    <property type="component" value="Unassembled WGS sequence"/>
</dbReference>
<accession>A0A132TJW9</accession>
<evidence type="ECO:0000313" key="4">
    <source>
        <dbReference type="Proteomes" id="UP000070475"/>
    </source>
</evidence>
<evidence type="ECO:0000313" key="3">
    <source>
        <dbReference type="EMBL" id="KWX71629.1"/>
    </source>
</evidence>
<dbReference type="InterPro" id="IPR040561">
    <property type="entry name" value="LPD38"/>
</dbReference>
<feature type="compositionally biased region" description="Polar residues" evidence="1">
    <location>
        <begin position="21"/>
        <end position="30"/>
    </location>
</feature>
<feature type="domain" description="Large polyvalent protein associated" evidence="2">
    <location>
        <begin position="1092"/>
        <end position="1276"/>
    </location>
</feature>
<reference evidence="3 4" key="1">
    <citation type="submission" date="2015-08" db="EMBL/GenBank/DDBJ databases">
        <title>Genomes of Paenibacillus riograndensis.</title>
        <authorList>
            <person name="Sant'Anna F.H."/>
            <person name="Souza R."/>
            <person name="Ambrosini A."/>
            <person name="Bach E."/>
            <person name="Fernandes G."/>
            <person name="Balsanelli E."/>
            <person name="Baura V.A."/>
            <person name="Pedrosa F.O."/>
            <person name="Souza E.M."/>
            <person name="Passaglia L."/>
        </authorList>
    </citation>
    <scope>NUCLEOTIDE SEQUENCE [LARGE SCALE GENOMIC DNA]</scope>
    <source>
        <strain evidence="3 4">CAS34</strain>
    </source>
</reference>
<dbReference type="OrthoDB" id="343736at2"/>
<proteinExistence type="predicted"/>
<feature type="region of interest" description="Disordered" evidence="1">
    <location>
        <begin position="1"/>
        <end position="37"/>
    </location>
</feature>
<evidence type="ECO:0000259" key="2">
    <source>
        <dbReference type="Pfam" id="PF18857"/>
    </source>
</evidence>
<dbReference type="RefSeq" id="WP_060862949.1">
    <property type="nucleotide sequence ID" value="NZ_LIRB01000146.1"/>
</dbReference>
<evidence type="ECO:0000256" key="1">
    <source>
        <dbReference type="SAM" id="MobiDB-lite"/>
    </source>
</evidence>